<gene>
    <name evidence="3" type="ORF">EGK_20973</name>
</gene>
<sequence>MTDKTEKVAVDPETMFKRPRECDSPSYQKRQKMALLARKQGAGDSLTAGSAMSKEKKRRLLVVYPSCLASSSVKHGSLSVIHDIYVEGKESGQTPTDGFLSKSVSPEHKTGHGVLPSQLDSQIDDFADFSKDGLMQKPGSNAPVGGIITSNFSGDDLKCREIIPFPKSQEEINADIKCQLVKEIRSIGRKYEKIFKLLEGVQGPIEVKKLFFESIIKEAARYISRDFVQLLEKKLE</sequence>
<accession>G7NRN9</accession>
<dbReference type="Proteomes" id="UP000013456">
    <property type="component" value="Chromosome X"/>
</dbReference>
<feature type="region of interest" description="Disordered" evidence="1">
    <location>
        <begin position="1"/>
        <end position="27"/>
    </location>
</feature>
<feature type="compositionally biased region" description="Basic and acidic residues" evidence="1">
    <location>
        <begin position="1"/>
        <end position="23"/>
    </location>
</feature>
<dbReference type="EMBL" id="CM001273">
    <property type="protein sequence ID" value="EHH31116.1"/>
    <property type="molecule type" value="Genomic_DNA"/>
</dbReference>
<evidence type="ECO:0000256" key="1">
    <source>
        <dbReference type="SAM" id="MobiDB-lite"/>
    </source>
</evidence>
<dbReference type="InterPro" id="IPR029307">
    <property type="entry name" value="INT_SG_DDX_CT_C"/>
</dbReference>
<dbReference type="AlphaFoldDB" id="G7NRN9"/>
<proteinExistence type="predicted"/>
<dbReference type="PANTHER" id="PTHR12957">
    <property type="entry name" value="DEAD/H BOX POLYPEPTIDE 26/DICE1-RELATED"/>
    <property type="match status" value="1"/>
</dbReference>
<feature type="non-terminal residue" evidence="3">
    <location>
        <position position="236"/>
    </location>
</feature>
<dbReference type="PANTHER" id="PTHR12957:SF22">
    <property type="entry name" value="INTEGRATOR COMPLEX SUBUNIT 6-LIKE"/>
    <property type="match status" value="1"/>
</dbReference>
<dbReference type="Pfam" id="PF15300">
    <property type="entry name" value="INT_SG_DDX_CT_C"/>
    <property type="match status" value="1"/>
</dbReference>
<evidence type="ECO:0000259" key="2">
    <source>
        <dbReference type="Pfam" id="PF15300"/>
    </source>
</evidence>
<protein>
    <recommendedName>
        <fullName evidence="2">INTS6/SAGE1/DDX26B/CT45 C-terminal domain-containing protein</fullName>
    </recommendedName>
</protein>
<feature type="domain" description="INTS6/SAGE1/DDX26B/CT45 C-terminal" evidence="2">
    <location>
        <begin position="171"/>
        <end position="233"/>
    </location>
</feature>
<evidence type="ECO:0000313" key="3">
    <source>
        <dbReference type="EMBL" id="EHH31116.1"/>
    </source>
</evidence>
<organism evidence="3">
    <name type="scientific">Macaca mulatta</name>
    <name type="common">Rhesus macaque</name>
    <dbReference type="NCBI Taxonomy" id="9544"/>
    <lineage>
        <taxon>Eukaryota</taxon>
        <taxon>Metazoa</taxon>
        <taxon>Chordata</taxon>
        <taxon>Craniata</taxon>
        <taxon>Vertebrata</taxon>
        <taxon>Euteleostomi</taxon>
        <taxon>Mammalia</taxon>
        <taxon>Eutheria</taxon>
        <taxon>Euarchontoglires</taxon>
        <taxon>Primates</taxon>
        <taxon>Haplorrhini</taxon>
        <taxon>Catarrhini</taxon>
        <taxon>Cercopithecidae</taxon>
        <taxon>Cercopithecinae</taxon>
        <taxon>Macaca</taxon>
    </lineage>
</organism>
<feature type="region of interest" description="Disordered" evidence="1">
    <location>
        <begin position="95"/>
        <end position="116"/>
    </location>
</feature>
<reference evidence="3" key="1">
    <citation type="journal article" date="2011" name="Nat. Biotechnol.">
        <title>Genome sequencing and comparison of two nonhuman primate animal models, the cynomolgus and Chinese rhesus macaques.</title>
        <authorList>
            <person name="Yan G."/>
            <person name="Zhang G."/>
            <person name="Fang X."/>
            <person name="Zhang Y."/>
            <person name="Li C."/>
            <person name="Ling F."/>
            <person name="Cooper D.N."/>
            <person name="Li Q."/>
            <person name="Li Y."/>
            <person name="van Gool A.J."/>
            <person name="Du H."/>
            <person name="Chen J."/>
            <person name="Chen R."/>
            <person name="Zhang P."/>
            <person name="Huang Z."/>
            <person name="Thompson J.R."/>
            <person name="Meng Y."/>
            <person name="Bai Y."/>
            <person name="Wang J."/>
            <person name="Zhuo M."/>
            <person name="Wang T."/>
            <person name="Huang Y."/>
            <person name="Wei L."/>
            <person name="Li J."/>
            <person name="Wang Z."/>
            <person name="Hu H."/>
            <person name="Yang P."/>
            <person name="Le L."/>
            <person name="Stenson P.D."/>
            <person name="Li B."/>
            <person name="Liu X."/>
            <person name="Ball E.V."/>
            <person name="An N."/>
            <person name="Huang Q."/>
            <person name="Zhang Y."/>
            <person name="Fan W."/>
            <person name="Zhang X."/>
            <person name="Li Y."/>
            <person name="Wang W."/>
            <person name="Katze M.G."/>
            <person name="Su B."/>
            <person name="Nielsen R."/>
            <person name="Yang H."/>
            <person name="Wang J."/>
            <person name="Wang X."/>
            <person name="Wang J."/>
        </authorList>
    </citation>
    <scope>NUCLEOTIDE SEQUENCE [LARGE SCALE GENOMIC DNA]</scope>
    <source>
        <strain evidence="3">CR-5</strain>
    </source>
</reference>
<name>G7NRN9_MACMU</name>
<dbReference type="InterPro" id="IPR051113">
    <property type="entry name" value="Integrator_subunit6"/>
</dbReference>